<dbReference type="AlphaFoldDB" id="A0AAF3J963"/>
<dbReference type="SMART" id="SM00462">
    <property type="entry name" value="PTB"/>
    <property type="match status" value="1"/>
</dbReference>
<dbReference type="InterPro" id="IPR006020">
    <property type="entry name" value="PTB/PI_dom"/>
</dbReference>
<dbReference type="CDD" id="cd01214">
    <property type="entry name" value="PTB_FAM43A"/>
    <property type="match status" value="1"/>
</dbReference>
<dbReference type="PANTHER" id="PTHR11232">
    <property type="entry name" value="PHOSPHOTYROSINE INTERACTION DOMAIN-CONTAINING FAMILY MEMBER"/>
    <property type="match status" value="1"/>
</dbReference>
<proteinExistence type="predicted"/>
<feature type="region of interest" description="Disordered" evidence="1">
    <location>
        <begin position="185"/>
        <end position="284"/>
    </location>
</feature>
<feature type="compositionally biased region" description="Basic and acidic residues" evidence="1">
    <location>
        <begin position="274"/>
        <end position="284"/>
    </location>
</feature>
<dbReference type="InterPro" id="IPR011993">
    <property type="entry name" value="PH-like_dom_sf"/>
</dbReference>
<organism evidence="3 4">
    <name type="scientific">Mesorhabditis belari</name>
    <dbReference type="NCBI Taxonomy" id="2138241"/>
    <lineage>
        <taxon>Eukaryota</taxon>
        <taxon>Metazoa</taxon>
        <taxon>Ecdysozoa</taxon>
        <taxon>Nematoda</taxon>
        <taxon>Chromadorea</taxon>
        <taxon>Rhabditida</taxon>
        <taxon>Rhabditina</taxon>
        <taxon>Rhabditomorpha</taxon>
        <taxon>Rhabditoidea</taxon>
        <taxon>Rhabditidae</taxon>
        <taxon>Mesorhabditinae</taxon>
        <taxon>Mesorhabditis</taxon>
    </lineage>
</organism>
<dbReference type="Gene3D" id="2.30.29.30">
    <property type="entry name" value="Pleckstrin-homology domain (PH domain)/Phosphotyrosine-binding domain (PTB)"/>
    <property type="match status" value="1"/>
</dbReference>
<dbReference type="PANTHER" id="PTHR11232:SF2">
    <property type="entry name" value="FI05246P"/>
    <property type="match status" value="1"/>
</dbReference>
<evidence type="ECO:0000313" key="3">
    <source>
        <dbReference type="Proteomes" id="UP000887575"/>
    </source>
</evidence>
<feature type="compositionally biased region" description="Low complexity" evidence="1">
    <location>
        <begin position="230"/>
        <end position="254"/>
    </location>
</feature>
<evidence type="ECO:0000313" key="4">
    <source>
        <dbReference type="WBParaSite" id="MBELARI_LOCUS4233"/>
    </source>
</evidence>
<accession>A0AAF3J963</accession>
<feature type="compositionally biased region" description="Basic and acidic residues" evidence="1">
    <location>
        <begin position="255"/>
        <end position="267"/>
    </location>
</feature>
<dbReference type="InterPro" id="IPR033930">
    <property type="entry name" value="FAM43A/B_PTB"/>
</dbReference>
<dbReference type="InterPro" id="IPR051133">
    <property type="entry name" value="Adapter_Engulfment-Domain"/>
</dbReference>
<reference evidence="4" key="1">
    <citation type="submission" date="2024-02" db="UniProtKB">
        <authorList>
            <consortium name="WormBaseParasite"/>
        </authorList>
    </citation>
    <scope>IDENTIFICATION</scope>
</reference>
<protein>
    <submittedName>
        <fullName evidence="4">PID domain-containing protein</fullName>
    </submittedName>
</protein>
<sequence>MPLLGTSTQFFTLPFRRKKQRYTINPPDDQYNVIYLGNVLTVMAKGDGCVDKPLSLIWRAYCQRQRNDLHMQLEITRSGLKAETSQQGLTEYWAHRITHCCAPSEYPKVFCWIYKHDGKRLKPELRFHAVLCKKANEPALIAIRLTEFLKAALEEYKREKLAQQNARLTSSTGCPRRKLMLQTGTLNFRPPVSRSKSAPRLGSIDEEIEEEEGSDVESMCYREEPIGDTASYSGSDVSPGSSASSSKGASSLCSNEDRQRNRGRLDPDSVSDESGYHEDGQRRIDDLFYSDEELVIIEEQDLDEDTMKKPPRLQHQSRSLQVTIEEVDDDNCEVTSL</sequence>
<dbReference type="WBParaSite" id="MBELARI_LOCUS4233">
    <property type="protein sequence ID" value="MBELARI_LOCUS4233"/>
    <property type="gene ID" value="MBELARI_LOCUS4233"/>
</dbReference>
<evidence type="ECO:0000256" key="1">
    <source>
        <dbReference type="SAM" id="MobiDB-lite"/>
    </source>
</evidence>
<dbReference type="Proteomes" id="UP000887575">
    <property type="component" value="Unassembled WGS sequence"/>
</dbReference>
<dbReference type="Pfam" id="PF14719">
    <property type="entry name" value="PID_2"/>
    <property type="match status" value="1"/>
</dbReference>
<evidence type="ECO:0000259" key="2">
    <source>
        <dbReference type="SMART" id="SM00462"/>
    </source>
</evidence>
<name>A0AAF3J963_9BILA</name>
<feature type="domain" description="PID" evidence="2">
    <location>
        <begin position="26"/>
        <end position="161"/>
    </location>
</feature>
<feature type="compositionally biased region" description="Acidic residues" evidence="1">
    <location>
        <begin position="204"/>
        <end position="215"/>
    </location>
</feature>
<dbReference type="SUPFAM" id="SSF50729">
    <property type="entry name" value="PH domain-like"/>
    <property type="match status" value="1"/>
</dbReference>
<keyword evidence="3" id="KW-1185">Reference proteome</keyword>